<evidence type="ECO:0000256" key="8">
    <source>
        <dbReference type="ARBA" id="ARBA00023136"/>
    </source>
</evidence>
<dbReference type="PANTHER" id="PTHR43294">
    <property type="entry name" value="SODIUM/POTASSIUM-TRANSPORTING ATPASE SUBUNIT ALPHA"/>
    <property type="match status" value="1"/>
</dbReference>
<evidence type="ECO:0000313" key="11">
    <source>
        <dbReference type="EMBL" id="KLT41007.1"/>
    </source>
</evidence>
<keyword evidence="5" id="KW-0067">ATP-binding</keyword>
<dbReference type="Gene3D" id="1.20.1110.10">
    <property type="entry name" value="Calcium-transporting ATPase, transmembrane domain"/>
    <property type="match status" value="1"/>
</dbReference>
<dbReference type="SFLD" id="SFLDG00002">
    <property type="entry name" value="C1.7:_P-type_atpase_like"/>
    <property type="match status" value="1"/>
</dbReference>
<dbReference type="PRINTS" id="PR00119">
    <property type="entry name" value="CATATPASE"/>
</dbReference>
<feature type="transmembrane region" description="Helical" evidence="9">
    <location>
        <begin position="365"/>
        <end position="384"/>
    </location>
</feature>
<feature type="transmembrane region" description="Helical" evidence="9">
    <location>
        <begin position="872"/>
        <end position="892"/>
    </location>
</feature>
<keyword evidence="4" id="KW-0547">Nucleotide-binding</keyword>
<evidence type="ECO:0000256" key="6">
    <source>
        <dbReference type="ARBA" id="ARBA00022967"/>
    </source>
</evidence>
<dbReference type="InterPro" id="IPR023214">
    <property type="entry name" value="HAD_sf"/>
</dbReference>
<dbReference type="InterPro" id="IPR004014">
    <property type="entry name" value="ATPase_P-typ_cation-transptr_N"/>
</dbReference>
<dbReference type="GO" id="GO:0005886">
    <property type="term" value="C:plasma membrane"/>
    <property type="evidence" value="ECO:0007669"/>
    <property type="project" value="UniProtKB-SubCell"/>
</dbReference>
<dbReference type="PROSITE" id="PS00154">
    <property type="entry name" value="ATPASE_E1_E2"/>
    <property type="match status" value="1"/>
</dbReference>
<dbReference type="Proteomes" id="UP000053611">
    <property type="component" value="Unassembled WGS sequence"/>
</dbReference>
<dbReference type="Pfam" id="PF00122">
    <property type="entry name" value="E1-E2_ATPase"/>
    <property type="match status" value="1"/>
</dbReference>
<feature type="transmembrane region" description="Helical" evidence="9">
    <location>
        <begin position="913"/>
        <end position="940"/>
    </location>
</feature>
<feature type="domain" description="Cation-transporting P-type ATPase N-terminal" evidence="10">
    <location>
        <begin position="91"/>
        <end position="163"/>
    </location>
</feature>
<dbReference type="GO" id="GO:1902600">
    <property type="term" value="P:proton transmembrane transport"/>
    <property type="evidence" value="ECO:0007669"/>
    <property type="project" value="TreeGrafter"/>
</dbReference>
<dbReference type="SUPFAM" id="SSF81660">
    <property type="entry name" value="Metal cation-transporting ATPase, ATP-binding domain N"/>
    <property type="match status" value="1"/>
</dbReference>
<feature type="transmembrane region" description="Helical" evidence="9">
    <location>
        <begin position="1042"/>
        <end position="1061"/>
    </location>
</feature>
<dbReference type="GO" id="GO:0005391">
    <property type="term" value="F:P-type sodium:potassium-exchanging transporter activity"/>
    <property type="evidence" value="ECO:0007669"/>
    <property type="project" value="TreeGrafter"/>
</dbReference>
<dbReference type="GO" id="GO:0030007">
    <property type="term" value="P:intracellular potassium ion homeostasis"/>
    <property type="evidence" value="ECO:0007669"/>
    <property type="project" value="TreeGrafter"/>
</dbReference>
<dbReference type="GO" id="GO:0036376">
    <property type="term" value="P:sodium ion export across plasma membrane"/>
    <property type="evidence" value="ECO:0007669"/>
    <property type="project" value="TreeGrafter"/>
</dbReference>
<dbReference type="Pfam" id="PF13246">
    <property type="entry name" value="Cation_ATPase"/>
    <property type="match status" value="1"/>
</dbReference>
<dbReference type="OrthoDB" id="158672at2759"/>
<dbReference type="InterPro" id="IPR036412">
    <property type="entry name" value="HAD-like_sf"/>
</dbReference>
<dbReference type="SUPFAM" id="SSF56784">
    <property type="entry name" value="HAD-like"/>
    <property type="match status" value="1"/>
</dbReference>
<dbReference type="PRINTS" id="PR00121">
    <property type="entry name" value="NAKATPASE"/>
</dbReference>
<feature type="transmembrane region" description="Helical" evidence="9">
    <location>
        <begin position="973"/>
        <end position="992"/>
    </location>
</feature>
<sequence>MAHFQDPEKEKDDSDTIAANEVEYKTMRHAVTIQEDGPARELRLRRQVSQVDTASRVVGEFRTLSIHITDSLATPAVQAKRDAARELSELDWHRVSLEEALQRLNVSPKSGLDIDQVKRRQAKGMNELTPPPRNLVRKWLSYVFGGFGSILFIGGVLCFIAWRPLGDPNPAVANLALAVILLLVIVIQTAFNAWQDWSTSRVMASITNLLPQEVTVVRDGCPMKVPARELVTGDIVNIGLGNKLPADVRFLSTNDLRFDRSVLTGESEPIHTTLDMTDENILESKNIGLQGTLCVAGSGTGVVFQTGDATVFGRIAKLSSRGGPRQTTLEKEIYGFVLIIVGFALSIALLVVILWAAWLNKQHKGFITPATLVISIVSVCVAFIPEGLPVSITISLKVVANALARRKVLCKTLMTVETLGSVSVLCSDKTGTLTSNIMTVTDAAVLDTEFTAEEAKSRLGTEKDDGRLTQLAAIAALCNGARFEPSSDGEMRANGDATDAAILRFADSLRPVSSANSDWIEVHKAAFNSKTKFMLRIMRVSSSASSRPAPIAPHDAWGKESLMLTVKGAPDVLLKRCTHIATPAGPCPITEDMLARLTATQSRWAAKGQRVLLLAKRVISTSDIAGMALDSDDFTAHVNTNLNQQLTVVGLVGLVDPPRSDIPETVRTLRGAGIRFFMVTGDFALTAVAIAEQCGIVTSAAHIHTVANLDRNMELSAVPAYNPDDEDAATRSLVLSGPELMEMNDSQWAQACAYSEIVFARTTPDQKLRIVREFQARACIVGMTGDGVNDAPSLKAANVGIAMGSGSDVAIEAADLVLLDTFSSMVTAVTYGRLVFDNLKKTILYLLPAGSFSELMPILLNVLIGVPQMLSSIQMIIICCLTDVLPAVSMCFEKPEAGLLTRRPRDIKRDKLVDWKLLLHAYGFLGVLESLCAMSMSFWYLQRRGFPFSRIVLAFGGLPPDLDASVFAEEVNVAQSVYFFTLVFMQFGNLLATRTRRLSIFQHPPWGKTVNWWIPPAVAASLCFLFFFSYPPFFQSALLTRGVPVEYIFIPIPFGLGLLFLDEVRKFCVRTWPKGFLAKIAW</sequence>
<dbReference type="SMR" id="A0A0J0XIW3"/>
<keyword evidence="12" id="KW-1185">Reference proteome</keyword>
<keyword evidence="8 9" id="KW-0472">Membrane</keyword>
<dbReference type="NCBIfam" id="TIGR01494">
    <property type="entry name" value="ATPase_P-type"/>
    <property type="match status" value="2"/>
</dbReference>
<feature type="transmembrane region" description="Helical" evidence="9">
    <location>
        <begin position="174"/>
        <end position="194"/>
    </location>
</feature>
<comment type="subcellular location">
    <subcellularLocation>
        <location evidence="1">Cell membrane</location>
        <topology evidence="1">Multi-pass membrane protein</topology>
    </subcellularLocation>
</comment>
<keyword evidence="7 9" id="KW-1133">Transmembrane helix</keyword>
<keyword evidence="6" id="KW-1278">Translocase</keyword>
<evidence type="ECO:0000256" key="5">
    <source>
        <dbReference type="ARBA" id="ARBA00022840"/>
    </source>
</evidence>
<keyword evidence="3 9" id="KW-0812">Transmembrane</keyword>
<dbReference type="PANTHER" id="PTHR43294:SF21">
    <property type="entry name" value="CATION TRANSPORTING ATPASE"/>
    <property type="match status" value="1"/>
</dbReference>
<dbReference type="GO" id="GO:0005524">
    <property type="term" value="F:ATP binding"/>
    <property type="evidence" value="ECO:0007669"/>
    <property type="project" value="UniProtKB-KW"/>
</dbReference>
<accession>A0A0J0XIW3</accession>
<evidence type="ECO:0000256" key="1">
    <source>
        <dbReference type="ARBA" id="ARBA00004651"/>
    </source>
</evidence>
<protein>
    <submittedName>
        <fullName evidence="11">K, P-type ATPase</fullName>
    </submittedName>
</protein>
<gene>
    <name evidence="11" type="ORF">CC85DRAFT_303678</name>
</gene>
<dbReference type="InterPro" id="IPR023299">
    <property type="entry name" value="ATPase_P-typ_cyto_dom_N"/>
</dbReference>
<dbReference type="SFLD" id="SFLDS00003">
    <property type="entry name" value="Haloacid_Dehalogenase"/>
    <property type="match status" value="1"/>
</dbReference>
<dbReference type="InterPro" id="IPR008250">
    <property type="entry name" value="ATPase_P-typ_transduc_dom_A_sf"/>
</dbReference>
<evidence type="ECO:0000256" key="7">
    <source>
        <dbReference type="ARBA" id="ARBA00022989"/>
    </source>
</evidence>
<dbReference type="Pfam" id="PF00690">
    <property type="entry name" value="Cation_ATPase_N"/>
    <property type="match status" value="1"/>
</dbReference>
<dbReference type="InterPro" id="IPR059000">
    <property type="entry name" value="ATPase_P-type_domA"/>
</dbReference>
<reference evidence="11 12" key="1">
    <citation type="submission" date="2015-03" db="EMBL/GenBank/DDBJ databases">
        <title>Genomics and transcriptomics of the oil-accumulating basidiomycete yeast T. oleaginosus allow insights into substrate utilization and the diverse evolutionary trajectories of mating systems in fungi.</title>
        <authorList>
            <consortium name="DOE Joint Genome Institute"/>
            <person name="Kourist R."/>
            <person name="Kracht O."/>
            <person name="Bracharz F."/>
            <person name="Lipzen A."/>
            <person name="Nolan M."/>
            <person name="Ohm R."/>
            <person name="Grigoriev I."/>
            <person name="Sun S."/>
            <person name="Heitman J."/>
            <person name="Bruck T."/>
            <person name="Nowrousian M."/>
        </authorList>
    </citation>
    <scope>NUCLEOTIDE SEQUENCE [LARGE SCALE GENOMIC DNA]</scope>
    <source>
        <strain evidence="11 12">IBC0246</strain>
    </source>
</reference>
<feature type="transmembrane region" description="Helical" evidence="9">
    <location>
        <begin position="139"/>
        <end position="162"/>
    </location>
</feature>
<dbReference type="SFLD" id="SFLDF00027">
    <property type="entry name" value="p-type_atpase"/>
    <property type="match status" value="1"/>
</dbReference>
<dbReference type="InterPro" id="IPR001757">
    <property type="entry name" value="P_typ_ATPase"/>
</dbReference>
<dbReference type="GO" id="GO:0016887">
    <property type="term" value="F:ATP hydrolysis activity"/>
    <property type="evidence" value="ECO:0007669"/>
    <property type="project" value="InterPro"/>
</dbReference>
<dbReference type="InterPro" id="IPR006068">
    <property type="entry name" value="ATPase_P-typ_cation-transptr_C"/>
</dbReference>
<dbReference type="InterPro" id="IPR050510">
    <property type="entry name" value="Cation_transp_ATPase_P-type"/>
</dbReference>
<dbReference type="SUPFAM" id="SSF81653">
    <property type="entry name" value="Calcium ATPase, transduction domain A"/>
    <property type="match status" value="1"/>
</dbReference>
<evidence type="ECO:0000256" key="3">
    <source>
        <dbReference type="ARBA" id="ARBA00022692"/>
    </source>
</evidence>
<dbReference type="Pfam" id="PF00689">
    <property type="entry name" value="Cation_ATPase_C"/>
    <property type="match status" value="1"/>
</dbReference>
<dbReference type="RefSeq" id="XP_018277498.1">
    <property type="nucleotide sequence ID" value="XM_018425487.1"/>
</dbReference>
<evidence type="ECO:0000256" key="9">
    <source>
        <dbReference type="SAM" id="Phobius"/>
    </source>
</evidence>
<dbReference type="Gene3D" id="3.40.1110.10">
    <property type="entry name" value="Calcium-transporting ATPase, cytoplasmic domain N"/>
    <property type="match status" value="1"/>
</dbReference>
<dbReference type="STRING" id="879819.A0A0J0XIW3"/>
<feature type="transmembrane region" description="Helical" evidence="9">
    <location>
        <begin position="333"/>
        <end position="359"/>
    </location>
</feature>
<evidence type="ECO:0000256" key="2">
    <source>
        <dbReference type="ARBA" id="ARBA00022475"/>
    </source>
</evidence>
<dbReference type="AlphaFoldDB" id="A0A0J0XIW3"/>
<dbReference type="InterPro" id="IPR023298">
    <property type="entry name" value="ATPase_P-typ_TM_dom_sf"/>
</dbReference>
<dbReference type="Gene3D" id="2.70.150.10">
    <property type="entry name" value="Calcium-transporting ATPase, cytoplasmic transduction domain A"/>
    <property type="match status" value="1"/>
</dbReference>
<evidence type="ECO:0000256" key="4">
    <source>
        <dbReference type="ARBA" id="ARBA00022741"/>
    </source>
</evidence>
<feature type="transmembrane region" description="Helical" evidence="9">
    <location>
        <begin position="1012"/>
        <end position="1030"/>
    </location>
</feature>
<dbReference type="EMBL" id="KQ087225">
    <property type="protein sequence ID" value="KLT41007.1"/>
    <property type="molecule type" value="Genomic_DNA"/>
</dbReference>
<evidence type="ECO:0000313" key="12">
    <source>
        <dbReference type="Proteomes" id="UP000053611"/>
    </source>
</evidence>
<dbReference type="SUPFAM" id="SSF81665">
    <property type="entry name" value="Calcium ATPase, transmembrane domain M"/>
    <property type="match status" value="1"/>
</dbReference>
<dbReference type="Gene3D" id="3.40.50.1000">
    <property type="entry name" value="HAD superfamily/HAD-like"/>
    <property type="match status" value="1"/>
</dbReference>
<proteinExistence type="predicted"/>
<dbReference type="InterPro" id="IPR044492">
    <property type="entry name" value="P_typ_ATPase_HD_dom"/>
</dbReference>
<evidence type="ECO:0000259" key="10">
    <source>
        <dbReference type="SMART" id="SM00831"/>
    </source>
</evidence>
<dbReference type="GO" id="GO:1990573">
    <property type="term" value="P:potassium ion import across plasma membrane"/>
    <property type="evidence" value="ECO:0007669"/>
    <property type="project" value="TreeGrafter"/>
</dbReference>
<keyword evidence="2" id="KW-1003">Cell membrane</keyword>
<dbReference type="SMART" id="SM00831">
    <property type="entry name" value="Cation_ATPase_N"/>
    <property type="match status" value="1"/>
</dbReference>
<organism evidence="11 12">
    <name type="scientific">Cutaneotrichosporon oleaginosum</name>
    <dbReference type="NCBI Taxonomy" id="879819"/>
    <lineage>
        <taxon>Eukaryota</taxon>
        <taxon>Fungi</taxon>
        <taxon>Dikarya</taxon>
        <taxon>Basidiomycota</taxon>
        <taxon>Agaricomycotina</taxon>
        <taxon>Tremellomycetes</taxon>
        <taxon>Trichosporonales</taxon>
        <taxon>Trichosporonaceae</taxon>
        <taxon>Cutaneotrichosporon</taxon>
    </lineage>
</organism>
<dbReference type="GO" id="GO:0006883">
    <property type="term" value="P:intracellular sodium ion homeostasis"/>
    <property type="evidence" value="ECO:0007669"/>
    <property type="project" value="TreeGrafter"/>
</dbReference>
<dbReference type="GeneID" id="28986090"/>
<name>A0A0J0XIW3_9TREE</name>
<dbReference type="InterPro" id="IPR018303">
    <property type="entry name" value="ATPase_P-typ_P_site"/>
</dbReference>
<feature type="transmembrane region" description="Helical" evidence="9">
    <location>
        <begin position="843"/>
        <end position="866"/>
    </location>
</feature>